<dbReference type="AlphaFoldDB" id="A0A7W5FTE1"/>
<evidence type="ECO:0000256" key="1">
    <source>
        <dbReference type="SAM" id="SignalP"/>
    </source>
</evidence>
<sequence>MKKMKLVLLAVSMGLGIGMSQSAFALPDPDWCLELMSSCRDGDPIACNLFRTYCHG</sequence>
<reference evidence="2 3" key="1">
    <citation type="submission" date="2020-08" db="EMBL/GenBank/DDBJ databases">
        <title>Genomic Encyclopedia of Type Strains, Phase III (KMG-III): the genomes of soil and plant-associated and newly described type strains.</title>
        <authorList>
            <person name="Whitman W."/>
        </authorList>
    </citation>
    <scope>NUCLEOTIDE SEQUENCE [LARGE SCALE GENOMIC DNA]</scope>
    <source>
        <strain evidence="2 3">CECT 8897</strain>
    </source>
</reference>
<protein>
    <submittedName>
        <fullName evidence="2">Uncharacterized protein</fullName>
    </submittedName>
</protein>
<feature type="chain" id="PRO_5031155205" evidence="1">
    <location>
        <begin position="26"/>
        <end position="56"/>
    </location>
</feature>
<organism evidence="2 3">
    <name type="scientific">Pseudoduganella violacea</name>
    <dbReference type="NCBI Taxonomy" id="1715466"/>
    <lineage>
        <taxon>Bacteria</taxon>
        <taxon>Pseudomonadati</taxon>
        <taxon>Pseudomonadota</taxon>
        <taxon>Betaproteobacteria</taxon>
        <taxon>Burkholderiales</taxon>
        <taxon>Oxalobacteraceae</taxon>
        <taxon>Telluria group</taxon>
        <taxon>Pseudoduganella</taxon>
    </lineage>
</organism>
<feature type="signal peptide" evidence="1">
    <location>
        <begin position="1"/>
        <end position="25"/>
    </location>
</feature>
<name>A0A7W5FTE1_9BURK</name>
<dbReference type="EMBL" id="JACHXD010000002">
    <property type="protein sequence ID" value="MBB3118088.1"/>
    <property type="molecule type" value="Genomic_DNA"/>
</dbReference>
<evidence type="ECO:0000313" key="2">
    <source>
        <dbReference type="EMBL" id="MBB3118088.1"/>
    </source>
</evidence>
<gene>
    <name evidence="2" type="ORF">FHS03_001114</name>
</gene>
<keyword evidence="3" id="KW-1185">Reference proteome</keyword>
<dbReference type="RefSeq" id="WP_183439997.1">
    <property type="nucleotide sequence ID" value="NZ_JACHXD010000002.1"/>
</dbReference>
<comment type="caution">
    <text evidence="2">The sequence shown here is derived from an EMBL/GenBank/DDBJ whole genome shotgun (WGS) entry which is preliminary data.</text>
</comment>
<keyword evidence="1" id="KW-0732">Signal</keyword>
<proteinExistence type="predicted"/>
<accession>A0A7W5FTE1</accession>
<dbReference type="Proteomes" id="UP000541535">
    <property type="component" value="Unassembled WGS sequence"/>
</dbReference>
<evidence type="ECO:0000313" key="3">
    <source>
        <dbReference type="Proteomes" id="UP000541535"/>
    </source>
</evidence>